<dbReference type="STRING" id="139825.A0A401GTX2"/>
<evidence type="ECO:0000313" key="4">
    <source>
        <dbReference type="EMBL" id="GBE85656.1"/>
    </source>
</evidence>
<keyword evidence="4" id="KW-0378">Hydrolase</keyword>
<reference evidence="4 5" key="1">
    <citation type="journal article" date="2018" name="Sci. Rep.">
        <title>Genome sequence of the cauliflower mushroom Sparassis crispa (Hanabiratake) and its association with beneficial usage.</title>
        <authorList>
            <person name="Kiyama R."/>
            <person name="Furutani Y."/>
            <person name="Kawaguchi K."/>
            <person name="Nakanishi T."/>
        </authorList>
    </citation>
    <scope>NUCLEOTIDE SEQUENCE [LARGE SCALE GENOMIC DNA]</scope>
</reference>
<organism evidence="4 5">
    <name type="scientific">Sparassis crispa</name>
    <dbReference type="NCBI Taxonomy" id="139825"/>
    <lineage>
        <taxon>Eukaryota</taxon>
        <taxon>Fungi</taxon>
        <taxon>Dikarya</taxon>
        <taxon>Basidiomycota</taxon>
        <taxon>Agaricomycotina</taxon>
        <taxon>Agaricomycetes</taxon>
        <taxon>Polyporales</taxon>
        <taxon>Sparassidaceae</taxon>
        <taxon>Sparassis</taxon>
    </lineage>
</organism>
<dbReference type="PANTHER" id="PTHR10963">
    <property type="entry name" value="GLYCOSYL HYDROLASE-RELATED"/>
    <property type="match status" value="1"/>
</dbReference>
<dbReference type="CDD" id="cd08024">
    <property type="entry name" value="GH16_CCF"/>
    <property type="match status" value="1"/>
</dbReference>
<dbReference type="Gene3D" id="2.60.120.200">
    <property type="match status" value="1"/>
</dbReference>
<dbReference type="RefSeq" id="XP_027616569.1">
    <property type="nucleotide sequence ID" value="XM_027760768.1"/>
</dbReference>
<protein>
    <submittedName>
        <fullName evidence="4">Glycoside hydrolase family 16 protein</fullName>
    </submittedName>
</protein>
<dbReference type="GeneID" id="38782573"/>
<evidence type="ECO:0000259" key="3">
    <source>
        <dbReference type="PROSITE" id="PS51762"/>
    </source>
</evidence>
<dbReference type="PANTHER" id="PTHR10963:SF55">
    <property type="entry name" value="GLYCOSIDE HYDROLASE FAMILY 16 PROTEIN"/>
    <property type="match status" value="1"/>
</dbReference>
<dbReference type="Pfam" id="PF00722">
    <property type="entry name" value="Glyco_hydro_16"/>
    <property type="match status" value="1"/>
</dbReference>
<dbReference type="SUPFAM" id="SSF49899">
    <property type="entry name" value="Concanavalin A-like lectins/glucanases"/>
    <property type="match status" value="1"/>
</dbReference>
<comment type="caution">
    <text evidence="4">The sequence shown here is derived from an EMBL/GenBank/DDBJ whole genome shotgun (WGS) entry which is preliminary data.</text>
</comment>
<evidence type="ECO:0000256" key="1">
    <source>
        <dbReference type="ARBA" id="ARBA00006865"/>
    </source>
</evidence>
<dbReference type="InterPro" id="IPR000757">
    <property type="entry name" value="Beta-glucanase-like"/>
</dbReference>
<dbReference type="OrthoDB" id="4781at2759"/>
<dbReference type="InterPro" id="IPR050546">
    <property type="entry name" value="Glycosyl_Hydrlase_16"/>
</dbReference>
<dbReference type="GO" id="GO:0005975">
    <property type="term" value="P:carbohydrate metabolic process"/>
    <property type="evidence" value="ECO:0007669"/>
    <property type="project" value="InterPro"/>
</dbReference>
<feature type="domain" description="GH16" evidence="3">
    <location>
        <begin position="229"/>
        <end position="577"/>
    </location>
</feature>
<accession>A0A401GTX2</accession>
<dbReference type="Proteomes" id="UP000287166">
    <property type="component" value="Unassembled WGS sequence"/>
</dbReference>
<dbReference type="GO" id="GO:0004553">
    <property type="term" value="F:hydrolase activity, hydrolyzing O-glycosyl compounds"/>
    <property type="evidence" value="ECO:0007669"/>
    <property type="project" value="InterPro"/>
</dbReference>
<evidence type="ECO:0000313" key="5">
    <source>
        <dbReference type="Proteomes" id="UP000287166"/>
    </source>
</evidence>
<sequence length="577" mass="63925">MPTRPSTSSSSSSSSSSPDVPPPTMGRTREVPLQPPKPLFFIDHRQAATESTEEASRDPFRTPEASIPGTPKNVGDNPFSPPSSVISFSGDNIIPGNGGHLGEGSRSSSVFSDRPMNRNLSSRVSVSSGLRNPVVEGSIQETTRASLPHVNSGIRSSYMSPAVLSRRTTVFESSEIVPRMAKRARSTMLTSEIEKPWLTEKDAYSRLSYFLTYAMMFLGIAGGAVRCYFGWKDIPRLGNICLVMEDDFNSLDTNVWYHEVDMGGFGNGEFEMTTTSSNNSFVEDGRLYIVPTLTSDVIGYDNVMNGYMYNVSGCTSANLTSCGTVSNSTAGTVINPVMSARLSTLNSYSIQYGKVEVVAKIPTGDWLWPAIWMLPVKNTYGPWPASGEIDIMEARGNGISYPAQGVNYVRGSLNWGPTSWLNSVYKTYGWWTNRRSTFADNFHTYTVEWSPKFVRIYVDTRLDYMLDLSLNEPFFKRGDYPETILNGSQYIVTPNPWEDGTPNVAPFDQPFYLILNVAVGGTNGWFPDNVGNKPWLDGSLTAMRDFAAAQNTWSQTWPSNYQDRALVVDSVKMWEMC</sequence>
<feature type="compositionally biased region" description="Low complexity" evidence="2">
    <location>
        <begin position="1"/>
        <end position="18"/>
    </location>
</feature>
<dbReference type="AlphaFoldDB" id="A0A401GTX2"/>
<keyword evidence="5" id="KW-1185">Reference proteome</keyword>
<comment type="similarity">
    <text evidence="1">Belongs to the glycosyl hydrolase 16 family.</text>
</comment>
<proteinExistence type="inferred from homology"/>
<name>A0A401GTX2_9APHY</name>
<evidence type="ECO:0000256" key="2">
    <source>
        <dbReference type="SAM" id="MobiDB-lite"/>
    </source>
</evidence>
<dbReference type="PROSITE" id="PS51762">
    <property type="entry name" value="GH16_2"/>
    <property type="match status" value="1"/>
</dbReference>
<feature type="region of interest" description="Disordered" evidence="2">
    <location>
        <begin position="1"/>
        <end position="116"/>
    </location>
</feature>
<gene>
    <name evidence="4" type="ORF">SCP_0801760</name>
</gene>
<dbReference type="InParanoid" id="A0A401GTX2"/>
<dbReference type="InterPro" id="IPR013320">
    <property type="entry name" value="ConA-like_dom_sf"/>
</dbReference>
<dbReference type="EMBL" id="BFAD01000008">
    <property type="protein sequence ID" value="GBE85656.1"/>
    <property type="molecule type" value="Genomic_DNA"/>
</dbReference>